<dbReference type="AlphaFoldDB" id="A0A1B6GK87"/>
<dbReference type="PANTHER" id="PTHR45920:SF4">
    <property type="entry name" value="FORMIN HOMOLOGY 2 DOMAIN CONTAINING, ISOFORM I"/>
    <property type="match status" value="1"/>
</dbReference>
<proteinExistence type="predicted"/>
<dbReference type="InterPro" id="IPR042201">
    <property type="entry name" value="FH2_Formin_sf"/>
</dbReference>
<feature type="non-terminal residue" evidence="3">
    <location>
        <position position="121"/>
    </location>
</feature>
<accession>A0A1B6GK87</accession>
<dbReference type="GO" id="GO:0030866">
    <property type="term" value="P:cortical actin cytoskeleton organization"/>
    <property type="evidence" value="ECO:0007669"/>
    <property type="project" value="TreeGrafter"/>
</dbReference>
<name>A0A1B6GK87_9HEMI</name>
<reference evidence="3" key="1">
    <citation type="submission" date="2015-11" db="EMBL/GenBank/DDBJ databases">
        <title>De novo transcriptome assembly of four potential Pierce s Disease insect vectors from Arizona vineyards.</title>
        <authorList>
            <person name="Tassone E.E."/>
        </authorList>
    </citation>
    <scope>NUCLEOTIDE SEQUENCE</scope>
</reference>
<dbReference type="GO" id="GO:0005856">
    <property type="term" value="C:cytoskeleton"/>
    <property type="evidence" value="ECO:0007669"/>
    <property type="project" value="TreeGrafter"/>
</dbReference>
<gene>
    <name evidence="3" type="ORF">g.47186</name>
</gene>
<dbReference type="EMBL" id="GECZ01006924">
    <property type="protein sequence ID" value="JAS62845.1"/>
    <property type="molecule type" value="Transcribed_RNA"/>
</dbReference>
<feature type="region of interest" description="Disordered" evidence="1">
    <location>
        <begin position="1"/>
        <end position="24"/>
    </location>
</feature>
<feature type="domain" description="FH2" evidence="2">
    <location>
        <begin position="23"/>
        <end position="117"/>
    </location>
</feature>
<dbReference type="GO" id="GO:0005737">
    <property type="term" value="C:cytoplasm"/>
    <property type="evidence" value="ECO:0007669"/>
    <property type="project" value="TreeGrafter"/>
</dbReference>
<protein>
    <recommendedName>
        <fullName evidence="2">FH2 domain-containing protein</fullName>
    </recommendedName>
</protein>
<dbReference type="PANTHER" id="PTHR45920">
    <property type="entry name" value="FORMIN HOMOLOGY 2 DOMAIN CONTAINING, ISOFORM I"/>
    <property type="match status" value="1"/>
</dbReference>
<evidence type="ECO:0000256" key="1">
    <source>
        <dbReference type="SAM" id="MobiDB-lite"/>
    </source>
</evidence>
<dbReference type="SUPFAM" id="SSF101447">
    <property type="entry name" value="Formin homology 2 domain (FH2 domain)"/>
    <property type="match status" value="1"/>
</dbReference>
<evidence type="ECO:0000313" key="3">
    <source>
        <dbReference type="EMBL" id="JAS62845.1"/>
    </source>
</evidence>
<organism evidence="3">
    <name type="scientific">Cuerna arida</name>
    <dbReference type="NCBI Taxonomy" id="1464854"/>
    <lineage>
        <taxon>Eukaryota</taxon>
        <taxon>Metazoa</taxon>
        <taxon>Ecdysozoa</taxon>
        <taxon>Arthropoda</taxon>
        <taxon>Hexapoda</taxon>
        <taxon>Insecta</taxon>
        <taxon>Pterygota</taxon>
        <taxon>Neoptera</taxon>
        <taxon>Paraneoptera</taxon>
        <taxon>Hemiptera</taxon>
        <taxon>Auchenorrhyncha</taxon>
        <taxon>Membracoidea</taxon>
        <taxon>Cicadellidae</taxon>
        <taxon>Cicadellinae</taxon>
        <taxon>Proconiini</taxon>
        <taxon>Cuerna</taxon>
    </lineage>
</organism>
<dbReference type="InterPro" id="IPR015425">
    <property type="entry name" value="FH2_Formin"/>
</dbReference>
<evidence type="ECO:0000259" key="2">
    <source>
        <dbReference type="Pfam" id="PF02181"/>
    </source>
</evidence>
<feature type="non-terminal residue" evidence="3">
    <location>
        <position position="1"/>
    </location>
</feature>
<dbReference type="Pfam" id="PF02181">
    <property type="entry name" value="FH2"/>
    <property type="match status" value="1"/>
</dbReference>
<dbReference type="GO" id="GO:0051015">
    <property type="term" value="F:actin filament binding"/>
    <property type="evidence" value="ECO:0007669"/>
    <property type="project" value="TreeGrafter"/>
</dbReference>
<sequence>PPPPPPVSGRIVPPKCHNRYDTKTTAKKSKKTVKLFWKEVRDDPIVSVKLQRANCMIWDELNSVPIDTQKLEHLFESRAKDLISKKQQEMNKSKEIIVLDHKRSNAINIGMTKLPAPRSIK</sequence>
<dbReference type="Gene3D" id="1.20.58.2220">
    <property type="entry name" value="Formin, FH2 domain"/>
    <property type="match status" value="1"/>
</dbReference>